<accession>A0A2T2WFL4</accession>
<dbReference type="PROSITE" id="PS00216">
    <property type="entry name" value="SUGAR_TRANSPORT_1"/>
    <property type="match status" value="1"/>
</dbReference>
<evidence type="ECO:0000259" key="8">
    <source>
        <dbReference type="PROSITE" id="PS50850"/>
    </source>
</evidence>
<sequence>MATGGTTINPRPITLRKIVGLCTAGGFLDGYSLLIMSAALLLLVPRFHMASGTEGVITAVPFLGMAIGALVAGPLVDKFGRRTVFLADVTIFFVLSILLGLSQNVPELGILRFIIGLAIGADMPTSSSMLAEFSPDRLRGALTSLLNTVWLFGFVIAGLVGYILYQTAGPAAWRWMFVSAAIPALIVLIMRRDVPETPRWLMAAGRSQEAHEAEQRIIGGDKTEPIAIATSRRGQYRTVFGREYRGKVAFFTAYWLVQSLGGAPLLTYTAVIFQRVIHFSGSDALLFNVGLSCLYVIFSLLVQFTVLERSGRKSLAAWTLGITVAGAAITAYVEHVTPLLVVVYTIAIVASQLTVIPYWPWSVEQLPTHARATGQSIGSAGGKVGAFLGTLLLPTLLAVAGWTTLFFSRRIFRGVFDCGHFWSRNQVLDLEQLGTKSTHT</sequence>
<dbReference type="Proteomes" id="UP000241848">
    <property type="component" value="Unassembled WGS sequence"/>
</dbReference>
<keyword evidence="5 7" id="KW-1133">Transmembrane helix</keyword>
<evidence type="ECO:0000256" key="3">
    <source>
        <dbReference type="ARBA" id="ARBA00022448"/>
    </source>
</evidence>
<dbReference type="Gene3D" id="1.20.1250.20">
    <property type="entry name" value="MFS general substrate transporter like domains"/>
    <property type="match status" value="1"/>
</dbReference>
<name>A0A2T2WFL4_9FIRM</name>
<dbReference type="PROSITE" id="PS50850">
    <property type="entry name" value="MFS"/>
    <property type="match status" value="1"/>
</dbReference>
<keyword evidence="6 7" id="KW-0472">Membrane</keyword>
<feature type="transmembrane region" description="Helical" evidence="7">
    <location>
        <begin position="339"/>
        <end position="363"/>
    </location>
</feature>
<proteinExistence type="inferred from homology"/>
<dbReference type="SUPFAM" id="SSF103473">
    <property type="entry name" value="MFS general substrate transporter"/>
    <property type="match status" value="1"/>
</dbReference>
<feature type="transmembrane region" description="Helical" evidence="7">
    <location>
        <begin position="384"/>
        <end position="407"/>
    </location>
</feature>
<comment type="caution">
    <text evidence="9">The sequence shown here is derived from an EMBL/GenBank/DDBJ whole genome shotgun (WGS) entry which is preliminary data.</text>
</comment>
<keyword evidence="4 7" id="KW-0812">Transmembrane</keyword>
<evidence type="ECO:0000256" key="7">
    <source>
        <dbReference type="SAM" id="Phobius"/>
    </source>
</evidence>
<feature type="transmembrane region" description="Helical" evidence="7">
    <location>
        <begin position="285"/>
        <end position="307"/>
    </location>
</feature>
<feature type="transmembrane region" description="Helical" evidence="7">
    <location>
        <begin position="145"/>
        <end position="165"/>
    </location>
</feature>
<evidence type="ECO:0000256" key="6">
    <source>
        <dbReference type="ARBA" id="ARBA00023136"/>
    </source>
</evidence>
<evidence type="ECO:0000313" key="10">
    <source>
        <dbReference type="Proteomes" id="UP000241848"/>
    </source>
</evidence>
<feature type="transmembrane region" description="Helical" evidence="7">
    <location>
        <begin position="18"/>
        <end position="44"/>
    </location>
</feature>
<feature type="domain" description="Major facilitator superfamily (MFS) profile" evidence="8">
    <location>
        <begin position="18"/>
        <end position="440"/>
    </location>
</feature>
<evidence type="ECO:0000256" key="5">
    <source>
        <dbReference type="ARBA" id="ARBA00022989"/>
    </source>
</evidence>
<dbReference type="PANTHER" id="PTHR48022">
    <property type="entry name" value="PLASTIDIC GLUCOSE TRANSPORTER 4"/>
    <property type="match status" value="1"/>
</dbReference>
<protein>
    <recommendedName>
        <fullName evidence="8">Major facilitator superfamily (MFS) profile domain-containing protein</fullName>
    </recommendedName>
</protein>
<dbReference type="InterPro" id="IPR005828">
    <property type="entry name" value="MFS_sugar_transport-like"/>
</dbReference>
<evidence type="ECO:0000256" key="2">
    <source>
        <dbReference type="ARBA" id="ARBA00010992"/>
    </source>
</evidence>
<gene>
    <name evidence="9" type="ORF">C7B45_12400</name>
</gene>
<dbReference type="GO" id="GO:0005351">
    <property type="term" value="F:carbohydrate:proton symporter activity"/>
    <property type="evidence" value="ECO:0007669"/>
    <property type="project" value="TreeGrafter"/>
</dbReference>
<dbReference type="PANTHER" id="PTHR48022:SF2">
    <property type="entry name" value="PLASTIDIC GLUCOSE TRANSPORTER 4"/>
    <property type="match status" value="1"/>
</dbReference>
<dbReference type="Pfam" id="PF00083">
    <property type="entry name" value="Sugar_tr"/>
    <property type="match status" value="1"/>
</dbReference>
<reference evidence="9 10" key="1">
    <citation type="journal article" date="2014" name="BMC Genomics">
        <title>Comparison of environmental and isolate Sulfobacillus genomes reveals diverse carbon, sulfur, nitrogen, and hydrogen metabolisms.</title>
        <authorList>
            <person name="Justice N.B."/>
            <person name="Norman A."/>
            <person name="Brown C.T."/>
            <person name="Singh A."/>
            <person name="Thomas B.C."/>
            <person name="Banfield J.F."/>
        </authorList>
    </citation>
    <scope>NUCLEOTIDE SEQUENCE [LARGE SCALE GENOMIC DNA]</scope>
    <source>
        <strain evidence="9">AMDSBA3</strain>
    </source>
</reference>
<evidence type="ECO:0000256" key="1">
    <source>
        <dbReference type="ARBA" id="ARBA00004651"/>
    </source>
</evidence>
<dbReference type="InterPro" id="IPR036259">
    <property type="entry name" value="MFS_trans_sf"/>
</dbReference>
<evidence type="ECO:0000313" key="9">
    <source>
        <dbReference type="EMBL" id="PSR21032.1"/>
    </source>
</evidence>
<dbReference type="InterPro" id="IPR020846">
    <property type="entry name" value="MFS_dom"/>
</dbReference>
<dbReference type="GO" id="GO:0005886">
    <property type="term" value="C:plasma membrane"/>
    <property type="evidence" value="ECO:0007669"/>
    <property type="project" value="UniProtKB-SubCell"/>
</dbReference>
<keyword evidence="3" id="KW-0813">Transport</keyword>
<dbReference type="InterPro" id="IPR050360">
    <property type="entry name" value="MFS_Sugar_Transporters"/>
</dbReference>
<feature type="transmembrane region" description="Helical" evidence="7">
    <location>
        <begin position="56"/>
        <end position="76"/>
    </location>
</feature>
<feature type="transmembrane region" description="Helical" evidence="7">
    <location>
        <begin position="113"/>
        <end position="133"/>
    </location>
</feature>
<comment type="similarity">
    <text evidence="2">Belongs to the major facilitator superfamily. Sugar transporter (TC 2.A.1.1) family.</text>
</comment>
<feature type="transmembrane region" description="Helical" evidence="7">
    <location>
        <begin position="314"/>
        <end position="333"/>
    </location>
</feature>
<dbReference type="AlphaFoldDB" id="A0A2T2WFL4"/>
<feature type="transmembrane region" description="Helical" evidence="7">
    <location>
        <begin position="83"/>
        <end position="101"/>
    </location>
</feature>
<comment type="subcellular location">
    <subcellularLocation>
        <location evidence="1">Cell membrane</location>
        <topology evidence="1">Multi-pass membrane protein</topology>
    </subcellularLocation>
</comment>
<dbReference type="EMBL" id="PXYV01000044">
    <property type="protein sequence ID" value="PSR21032.1"/>
    <property type="molecule type" value="Genomic_DNA"/>
</dbReference>
<dbReference type="InterPro" id="IPR005829">
    <property type="entry name" value="Sugar_transporter_CS"/>
</dbReference>
<evidence type="ECO:0000256" key="4">
    <source>
        <dbReference type="ARBA" id="ARBA00022692"/>
    </source>
</evidence>
<organism evidence="9 10">
    <name type="scientific">Sulfobacillus acidophilus</name>
    <dbReference type="NCBI Taxonomy" id="53633"/>
    <lineage>
        <taxon>Bacteria</taxon>
        <taxon>Bacillati</taxon>
        <taxon>Bacillota</taxon>
        <taxon>Clostridia</taxon>
        <taxon>Eubacteriales</taxon>
        <taxon>Clostridiales Family XVII. Incertae Sedis</taxon>
        <taxon>Sulfobacillus</taxon>
    </lineage>
</organism>
<feature type="transmembrane region" description="Helical" evidence="7">
    <location>
        <begin position="171"/>
        <end position="190"/>
    </location>
</feature>
<feature type="transmembrane region" description="Helical" evidence="7">
    <location>
        <begin position="248"/>
        <end position="273"/>
    </location>
</feature>